<dbReference type="OrthoDB" id="196733at2759"/>
<dbReference type="InterPro" id="IPR007252">
    <property type="entry name" value="Nup84/Nup107"/>
</dbReference>
<dbReference type="EMBL" id="BRXZ01007688">
    <property type="protein sequence ID" value="GMI32007.1"/>
    <property type="molecule type" value="Genomic_DNA"/>
</dbReference>
<evidence type="ECO:0000256" key="6">
    <source>
        <dbReference type="ARBA" id="ARBA00023242"/>
    </source>
</evidence>
<dbReference type="GO" id="GO:0031965">
    <property type="term" value="C:nuclear membrane"/>
    <property type="evidence" value="ECO:0007669"/>
    <property type="project" value="UniProtKB-SubCell"/>
</dbReference>
<keyword evidence="3" id="KW-0653">Protein transport</keyword>
<keyword evidence="5 7" id="KW-0906">Nuclear pore complex</keyword>
<comment type="subunit">
    <text evidence="7">Part of the nuclear pore complex (NPC).</text>
</comment>
<feature type="non-terminal residue" evidence="8">
    <location>
        <position position="1"/>
    </location>
</feature>
<keyword evidence="6 7" id="KW-0539">Nucleus</keyword>
<evidence type="ECO:0000313" key="9">
    <source>
        <dbReference type="Proteomes" id="UP001165082"/>
    </source>
</evidence>
<evidence type="ECO:0000313" key="8">
    <source>
        <dbReference type="EMBL" id="GMI32007.1"/>
    </source>
</evidence>
<accession>A0A9W7G1G0</accession>
<evidence type="ECO:0000256" key="7">
    <source>
        <dbReference type="RuleBase" id="RU365072"/>
    </source>
</evidence>
<name>A0A9W7G1G0_9STRA</name>
<gene>
    <name evidence="8" type="ORF">TrRE_jg4143</name>
</gene>
<sequence>GGGFHIDLEELKGLDGEDEAALLSSVFMMIRAGKVQDACALCTKAGQSWRAASIAGSMPMGDNEDEDGNDNGSFFGNPKFALWRRTCWKLGFYDHLWVHFRCMVERATDECTFAHSKRRREVGVKYPFAGAGGGAGGKKAEDEQLAETGALANIDEGYAVDSFRSEEAHLLWNKAVSALILAEGQVSSFVSTALKEGGGGGMGGRWLRFAANFVAFFKVIGGGEGQGGGAVDEEDACEILKNYIAFLVDNKQVELVATYCSLLPEDACVETYAQTLMVVEDLEERKRMFGRGMDLFPELMEEILVLTVERIRDSEEFEDARKMKSLEYLCIDPAYRLEGLVQANSLLRMLLLQGKIESCKLLVVKYWPADSVRVIRELIEGNEEGRGEKLEESGESVIWEHESLVAVIIAHTKFDLWREIVTKVEDDERRLAEGSLIGGGGMGLNKVELEIFEKSKERERREKLDRGRREVEDAAGDALVALQIVLQYAGGFLYMSDEEVKEDNVRGDEIASLRKGLIPTVVNLIAYLLCVMGAFFEKEGEGGKEKARGQYQQVVDLASILTDERHKIMECMKQEDAAAILEKVAEAQVNVLRCEEK</sequence>
<dbReference type="GO" id="GO:0000973">
    <property type="term" value="P:post-transcriptional tethering of RNA polymerase II gene DNA at nuclear periphery"/>
    <property type="evidence" value="ECO:0007669"/>
    <property type="project" value="TreeGrafter"/>
</dbReference>
<comment type="similarity">
    <text evidence="7">Belongs to the nucleoporin Nup84/Nup107 family.</text>
</comment>
<evidence type="ECO:0000256" key="1">
    <source>
        <dbReference type="ARBA" id="ARBA00022448"/>
    </source>
</evidence>
<keyword evidence="2" id="KW-0509">mRNA transport</keyword>
<evidence type="ECO:0000256" key="2">
    <source>
        <dbReference type="ARBA" id="ARBA00022816"/>
    </source>
</evidence>
<dbReference type="Pfam" id="PF04121">
    <property type="entry name" value="Nup84_Nup100"/>
    <property type="match status" value="2"/>
</dbReference>
<proteinExistence type="inferred from homology"/>
<dbReference type="GO" id="GO:0006406">
    <property type="term" value="P:mRNA export from nucleus"/>
    <property type="evidence" value="ECO:0007669"/>
    <property type="project" value="TreeGrafter"/>
</dbReference>
<dbReference type="GO" id="GO:0006606">
    <property type="term" value="P:protein import into nucleus"/>
    <property type="evidence" value="ECO:0007669"/>
    <property type="project" value="TreeGrafter"/>
</dbReference>
<dbReference type="Gene3D" id="1.10.3450.20">
    <property type="match status" value="1"/>
</dbReference>
<organism evidence="8 9">
    <name type="scientific">Triparma retinervis</name>
    <dbReference type="NCBI Taxonomy" id="2557542"/>
    <lineage>
        <taxon>Eukaryota</taxon>
        <taxon>Sar</taxon>
        <taxon>Stramenopiles</taxon>
        <taxon>Ochrophyta</taxon>
        <taxon>Bolidophyceae</taxon>
        <taxon>Parmales</taxon>
        <taxon>Triparmaceae</taxon>
        <taxon>Triparma</taxon>
    </lineage>
</organism>
<evidence type="ECO:0000256" key="4">
    <source>
        <dbReference type="ARBA" id="ARBA00023010"/>
    </source>
</evidence>
<evidence type="ECO:0000256" key="3">
    <source>
        <dbReference type="ARBA" id="ARBA00022927"/>
    </source>
</evidence>
<dbReference type="GO" id="GO:0017056">
    <property type="term" value="F:structural constituent of nuclear pore"/>
    <property type="evidence" value="ECO:0007669"/>
    <property type="project" value="UniProtKB-UniRule"/>
</dbReference>
<evidence type="ECO:0000256" key="5">
    <source>
        <dbReference type="ARBA" id="ARBA00023132"/>
    </source>
</evidence>
<dbReference type="AlphaFoldDB" id="A0A9W7G1G0"/>
<comment type="caution">
    <text evidence="8">The sequence shown here is derived from an EMBL/GenBank/DDBJ whole genome shotgun (WGS) entry which is preliminary data.</text>
</comment>
<reference evidence="8" key="1">
    <citation type="submission" date="2022-07" db="EMBL/GenBank/DDBJ databases">
        <title>Genome analysis of Parmales, a sister group of diatoms, reveals the evolutionary specialization of diatoms from phago-mixotrophs to photoautotrophs.</title>
        <authorList>
            <person name="Ban H."/>
            <person name="Sato S."/>
            <person name="Yoshikawa S."/>
            <person name="Kazumasa Y."/>
            <person name="Nakamura Y."/>
            <person name="Ichinomiya M."/>
            <person name="Saitoh K."/>
            <person name="Sato N."/>
            <person name="Blanc-Mathieu R."/>
            <person name="Endo H."/>
            <person name="Kuwata A."/>
            <person name="Ogata H."/>
        </authorList>
    </citation>
    <scope>NUCLEOTIDE SEQUENCE</scope>
</reference>
<dbReference type="PANTHER" id="PTHR13003">
    <property type="entry name" value="NUP107-RELATED"/>
    <property type="match status" value="1"/>
</dbReference>
<protein>
    <recommendedName>
        <fullName evidence="7">Nuclear pore complex protein</fullName>
    </recommendedName>
</protein>
<dbReference type="Gene3D" id="1.20.190.50">
    <property type="match status" value="1"/>
</dbReference>
<keyword evidence="4 7" id="KW-0811">Translocation</keyword>
<keyword evidence="1 7" id="KW-0813">Transport</keyword>
<dbReference type="Proteomes" id="UP001165082">
    <property type="component" value="Unassembled WGS sequence"/>
</dbReference>
<comment type="function">
    <text evidence="7">Functions as a component of the nuclear pore complex (NPC).</text>
</comment>
<dbReference type="GO" id="GO:0031080">
    <property type="term" value="C:nuclear pore outer ring"/>
    <property type="evidence" value="ECO:0007669"/>
    <property type="project" value="TreeGrafter"/>
</dbReference>
<keyword evidence="7" id="KW-0472">Membrane</keyword>
<comment type="subcellular location">
    <subcellularLocation>
        <location evidence="7">Nucleus</location>
        <location evidence="7">Nuclear pore complex</location>
    </subcellularLocation>
    <subcellularLocation>
        <location evidence="7">Nucleus membrane</location>
    </subcellularLocation>
</comment>
<keyword evidence="9" id="KW-1185">Reference proteome</keyword>
<dbReference type="PANTHER" id="PTHR13003:SF2">
    <property type="entry name" value="NUCLEAR PORE COMPLEX PROTEIN NUP107"/>
    <property type="match status" value="1"/>
</dbReference>